<sequence length="329" mass="37246">MKNNEPGLEQYLVAGQTYNTMRPYYERAAAKVADELRNYFRDIKATYIRYINTRVKDWNSAVDKMRQKGYSSLEEVEDMAGVRIVCHNEVHAQEVITFLTVHPDFRNVASEDIDREDGYRATHAELETTVTVMGQALSVKVEVQIRTLAQDTWATLSHRDAYKTDVHLPDSWLEKMRKLGDQLEEVDKVAQKLCDERVDVAIGGQGSQEQISVQAVARMLEDLYGRPIPPGEAQDCLVVAINQGLDTVSKLKKFLQDKEVRKALGDLSRSLMGMPLSPYMHIYLGGGFGWLGIKDGIAIAEEQIKALPVFPRIQELLEKARSQTEQRGD</sequence>
<gene>
    <name evidence="2" type="ORF">E3J62_09220</name>
</gene>
<dbReference type="SMART" id="SM00954">
    <property type="entry name" value="RelA_SpoT"/>
    <property type="match status" value="1"/>
</dbReference>
<dbReference type="InterPro" id="IPR052366">
    <property type="entry name" value="GTP_Pyrophosphokinase"/>
</dbReference>
<dbReference type="GO" id="GO:0015969">
    <property type="term" value="P:guanosine tetraphosphate metabolic process"/>
    <property type="evidence" value="ECO:0007669"/>
    <property type="project" value="InterPro"/>
</dbReference>
<dbReference type="Pfam" id="PF04607">
    <property type="entry name" value="RelA_SpoT"/>
    <property type="match status" value="1"/>
</dbReference>
<dbReference type="PANTHER" id="PTHR47837">
    <property type="entry name" value="GTP PYROPHOSPHOKINASE YJBM"/>
    <property type="match status" value="1"/>
</dbReference>
<accession>A0A523UQM1</accession>
<protein>
    <recommendedName>
        <fullName evidence="1">RelA/SpoT domain-containing protein</fullName>
    </recommendedName>
</protein>
<evidence type="ECO:0000313" key="3">
    <source>
        <dbReference type="Proteomes" id="UP000315525"/>
    </source>
</evidence>
<dbReference type="InterPro" id="IPR007685">
    <property type="entry name" value="RelA_SpoT"/>
</dbReference>
<organism evidence="2 3">
    <name type="scientific">candidate division TA06 bacterium</name>
    <dbReference type="NCBI Taxonomy" id="2250710"/>
    <lineage>
        <taxon>Bacteria</taxon>
        <taxon>Bacteria division TA06</taxon>
    </lineage>
</organism>
<dbReference type="Gene3D" id="3.30.460.10">
    <property type="entry name" value="Beta Polymerase, domain 2"/>
    <property type="match status" value="1"/>
</dbReference>
<dbReference type="InterPro" id="IPR043519">
    <property type="entry name" value="NT_sf"/>
</dbReference>
<comment type="caution">
    <text evidence="2">The sequence shown here is derived from an EMBL/GenBank/DDBJ whole genome shotgun (WGS) entry which is preliminary data.</text>
</comment>
<dbReference type="PANTHER" id="PTHR47837:SF1">
    <property type="entry name" value="GTP PYROPHOSPHOKINASE YJBM"/>
    <property type="match status" value="1"/>
</dbReference>
<dbReference type="SUPFAM" id="SSF81301">
    <property type="entry name" value="Nucleotidyltransferase"/>
    <property type="match status" value="1"/>
</dbReference>
<dbReference type="EMBL" id="SOJN01000108">
    <property type="protein sequence ID" value="TET44826.1"/>
    <property type="molecule type" value="Genomic_DNA"/>
</dbReference>
<dbReference type="Gene3D" id="1.10.287.860">
    <property type="entry name" value="Nucleotidyltransferase"/>
    <property type="match status" value="1"/>
</dbReference>
<evidence type="ECO:0000259" key="1">
    <source>
        <dbReference type="SMART" id="SM00954"/>
    </source>
</evidence>
<feature type="domain" description="RelA/SpoT" evidence="1">
    <location>
        <begin position="53"/>
        <end position="168"/>
    </location>
</feature>
<reference evidence="2 3" key="1">
    <citation type="submission" date="2019-03" db="EMBL/GenBank/DDBJ databases">
        <title>Metabolic potential of uncultured bacteria and archaea associated with petroleum seepage in deep-sea sediments.</title>
        <authorList>
            <person name="Dong X."/>
            <person name="Hubert C."/>
        </authorList>
    </citation>
    <scope>NUCLEOTIDE SEQUENCE [LARGE SCALE GENOMIC DNA]</scope>
    <source>
        <strain evidence="2">E44_bin18</strain>
    </source>
</reference>
<dbReference type="Proteomes" id="UP000315525">
    <property type="component" value="Unassembled WGS sequence"/>
</dbReference>
<dbReference type="CDD" id="cd05399">
    <property type="entry name" value="NT_Rel-Spo_like"/>
    <property type="match status" value="1"/>
</dbReference>
<proteinExistence type="predicted"/>
<dbReference type="AlphaFoldDB" id="A0A523UQM1"/>
<evidence type="ECO:0000313" key="2">
    <source>
        <dbReference type="EMBL" id="TET44826.1"/>
    </source>
</evidence>
<name>A0A523UQM1_UNCT6</name>